<dbReference type="PANTHER" id="PTHR11188:SF17">
    <property type="entry name" value="FI21816P1"/>
    <property type="match status" value="1"/>
</dbReference>
<evidence type="ECO:0000259" key="1">
    <source>
        <dbReference type="SMART" id="SM01017"/>
    </source>
</evidence>
<dbReference type="InParanoid" id="A0A168M967"/>
<dbReference type="InterPro" id="IPR014752">
    <property type="entry name" value="Arrestin-like_C"/>
</dbReference>
<dbReference type="Pfam" id="PF00339">
    <property type="entry name" value="Arrestin_N"/>
    <property type="match status" value="1"/>
</dbReference>
<dbReference type="InterPro" id="IPR050357">
    <property type="entry name" value="Arrestin_domain-protein"/>
</dbReference>
<dbReference type="Gene3D" id="2.60.40.640">
    <property type="match status" value="1"/>
</dbReference>
<dbReference type="InterPro" id="IPR011021">
    <property type="entry name" value="Arrestin-like_N"/>
</dbReference>
<sequence>MHLKKGSHTFPFEILLSNALSESIECGLGHVRYKLICQIHRQSHFKITKWKVKQSVILIRLPSQDTPRCITQTHHVTPYDQLHMVVETAHLTPGSRLPISLYFSNSESVLSLDEITVKLIERQKFRAPSKQSTRILHHEINLYQQQQQQQGNDDWHETRFIYLVPDSLHIHPTTANRIIRVRHWVQVALTLTLTNGETKELWMDTPISVLLSPLDDYHTLPVYPSGDPLPPLEQSTALSPSSTAINALIKGNHLKKNQLHHSSLFSFITQQQQQPWIARRKKTFPLPPSPFSSSLPTEPPPPYQDHWHPFHSCPPFPVHIET</sequence>
<dbReference type="Pfam" id="PF02752">
    <property type="entry name" value="Arrestin_C"/>
    <property type="match status" value="1"/>
</dbReference>
<keyword evidence="3" id="KW-1185">Reference proteome</keyword>
<dbReference type="Proteomes" id="UP000078561">
    <property type="component" value="Unassembled WGS sequence"/>
</dbReference>
<dbReference type="SMART" id="SM01017">
    <property type="entry name" value="Arrestin_C"/>
    <property type="match status" value="1"/>
</dbReference>
<evidence type="ECO:0000313" key="2">
    <source>
        <dbReference type="EMBL" id="SAL98150.1"/>
    </source>
</evidence>
<proteinExistence type="predicted"/>
<reference evidence="2" key="1">
    <citation type="submission" date="2016-04" db="EMBL/GenBank/DDBJ databases">
        <authorList>
            <person name="Evans L.H."/>
            <person name="Alamgir A."/>
            <person name="Owens N."/>
            <person name="Weber N.D."/>
            <person name="Virtaneva K."/>
            <person name="Barbian K."/>
            <person name="Babar A."/>
            <person name="Rosenke K."/>
        </authorList>
    </citation>
    <scope>NUCLEOTIDE SEQUENCE [LARGE SCALE GENOMIC DNA]</scope>
    <source>
        <strain evidence="2">CBS 101.48</strain>
    </source>
</reference>
<dbReference type="GO" id="GO:0005737">
    <property type="term" value="C:cytoplasm"/>
    <property type="evidence" value="ECO:0007669"/>
    <property type="project" value="TreeGrafter"/>
</dbReference>
<protein>
    <recommendedName>
        <fullName evidence="1">Arrestin C-terminal-like domain-containing protein</fullName>
    </recommendedName>
</protein>
<dbReference type="GO" id="GO:0015031">
    <property type="term" value="P:protein transport"/>
    <property type="evidence" value="ECO:0007669"/>
    <property type="project" value="TreeGrafter"/>
</dbReference>
<name>A0A168M967_ABSGL</name>
<dbReference type="PANTHER" id="PTHR11188">
    <property type="entry name" value="ARRESTIN DOMAIN CONTAINING PROTEIN"/>
    <property type="match status" value="1"/>
</dbReference>
<dbReference type="STRING" id="4829.A0A168M967"/>
<dbReference type="EMBL" id="LT552047">
    <property type="protein sequence ID" value="SAL98150.1"/>
    <property type="molecule type" value="Genomic_DNA"/>
</dbReference>
<dbReference type="OrthoDB" id="2238745at2759"/>
<evidence type="ECO:0000313" key="3">
    <source>
        <dbReference type="Proteomes" id="UP000078561"/>
    </source>
</evidence>
<dbReference type="AlphaFoldDB" id="A0A168M967"/>
<dbReference type="InterPro" id="IPR011022">
    <property type="entry name" value="Arrestin_C-like"/>
</dbReference>
<accession>A0A168M967</accession>
<organism evidence="2">
    <name type="scientific">Absidia glauca</name>
    <name type="common">Pin mould</name>
    <dbReference type="NCBI Taxonomy" id="4829"/>
    <lineage>
        <taxon>Eukaryota</taxon>
        <taxon>Fungi</taxon>
        <taxon>Fungi incertae sedis</taxon>
        <taxon>Mucoromycota</taxon>
        <taxon>Mucoromycotina</taxon>
        <taxon>Mucoromycetes</taxon>
        <taxon>Mucorales</taxon>
        <taxon>Cunninghamellaceae</taxon>
        <taxon>Absidia</taxon>
    </lineage>
</organism>
<feature type="domain" description="Arrestin C-terminal-like" evidence="1">
    <location>
        <begin position="78"/>
        <end position="214"/>
    </location>
</feature>
<gene>
    <name evidence="2" type="primary">ABSGL_03677.1 scaffold 4609</name>
</gene>